<evidence type="ECO:0000256" key="1">
    <source>
        <dbReference type="SAM" id="Coils"/>
    </source>
</evidence>
<proteinExistence type="predicted"/>
<sequence length="385" mass="42392">MTSYFKTTSPAAPAPSGDDDWIDDLKEKTEGKISDESRKKANKALEEASKKSLSESVKEIRALVKEGNDLDTRLFDIARLAEKANLSSKAEAKDIRDSFIDLLWNSRGIASAAQGAADDFRGDMLDVIVMDDLSPDEKMAELIAYIKTVQGKGQNAAAQPDQFKQFTERLRDYADRVEKEIGDEESEARAKLDKLKADLEEATIELHSFDLHPWHLFLYYLFIQVGPIVKYLKLAGGAFAGVLSGSPAVAFAAIFEAVKEGVPELQQFSANLEATQARRKALIAKQDKFNASIRELEAQQVLLGDASTIPTSLRGISEGINNFAGRMTTFTNSFAQVEAEAEQFRKFFADGVAVSDPVFQSAVDLVRELFRLNSAILKIYASASV</sequence>
<gene>
    <name evidence="3" type="ORF">BXZ70DRAFT_919576</name>
</gene>
<feature type="coiled-coil region" evidence="1">
    <location>
        <begin position="265"/>
        <end position="299"/>
    </location>
</feature>
<organism evidence="3 4">
    <name type="scientific">Cristinia sonorae</name>
    <dbReference type="NCBI Taxonomy" id="1940300"/>
    <lineage>
        <taxon>Eukaryota</taxon>
        <taxon>Fungi</taxon>
        <taxon>Dikarya</taxon>
        <taxon>Basidiomycota</taxon>
        <taxon>Agaricomycotina</taxon>
        <taxon>Agaricomycetes</taxon>
        <taxon>Agaricomycetidae</taxon>
        <taxon>Agaricales</taxon>
        <taxon>Pleurotineae</taxon>
        <taxon>Stephanosporaceae</taxon>
        <taxon>Cristinia</taxon>
    </lineage>
</organism>
<keyword evidence="1" id="KW-0175">Coiled coil</keyword>
<dbReference type="OrthoDB" id="2915575at2759"/>
<protein>
    <submittedName>
        <fullName evidence="3">Uncharacterized protein</fullName>
    </submittedName>
</protein>
<feature type="region of interest" description="Disordered" evidence="2">
    <location>
        <begin position="1"/>
        <end position="23"/>
    </location>
</feature>
<accession>A0A8K0UW76</accession>
<name>A0A8K0UW76_9AGAR</name>
<comment type="caution">
    <text evidence="3">The sequence shown here is derived from an EMBL/GenBank/DDBJ whole genome shotgun (WGS) entry which is preliminary data.</text>
</comment>
<dbReference type="AlphaFoldDB" id="A0A8K0UW76"/>
<evidence type="ECO:0000256" key="2">
    <source>
        <dbReference type="SAM" id="MobiDB-lite"/>
    </source>
</evidence>
<dbReference type="EMBL" id="JAEVFJ010000004">
    <property type="protein sequence ID" value="KAH8105145.1"/>
    <property type="molecule type" value="Genomic_DNA"/>
</dbReference>
<dbReference type="Proteomes" id="UP000813824">
    <property type="component" value="Unassembled WGS sequence"/>
</dbReference>
<evidence type="ECO:0000313" key="4">
    <source>
        <dbReference type="Proteomes" id="UP000813824"/>
    </source>
</evidence>
<feature type="compositionally biased region" description="Polar residues" evidence="2">
    <location>
        <begin position="1"/>
        <end position="10"/>
    </location>
</feature>
<evidence type="ECO:0000313" key="3">
    <source>
        <dbReference type="EMBL" id="KAH8105145.1"/>
    </source>
</evidence>
<keyword evidence="4" id="KW-1185">Reference proteome</keyword>
<reference evidence="3" key="1">
    <citation type="journal article" date="2021" name="New Phytol.">
        <title>Evolutionary innovations through gain and loss of genes in the ectomycorrhizal Boletales.</title>
        <authorList>
            <person name="Wu G."/>
            <person name="Miyauchi S."/>
            <person name="Morin E."/>
            <person name="Kuo A."/>
            <person name="Drula E."/>
            <person name="Varga T."/>
            <person name="Kohler A."/>
            <person name="Feng B."/>
            <person name="Cao Y."/>
            <person name="Lipzen A."/>
            <person name="Daum C."/>
            <person name="Hundley H."/>
            <person name="Pangilinan J."/>
            <person name="Johnson J."/>
            <person name="Barry K."/>
            <person name="LaButti K."/>
            <person name="Ng V."/>
            <person name="Ahrendt S."/>
            <person name="Min B."/>
            <person name="Choi I.G."/>
            <person name="Park H."/>
            <person name="Plett J.M."/>
            <person name="Magnuson J."/>
            <person name="Spatafora J.W."/>
            <person name="Nagy L.G."/>
            <person name="Henrissat B."/>
            <person name="Grigoriev I.V."/>
            <person name="Yang Z.L."/>
            <person name="Xu J."/>
            <person name="Martin F.M."/>
        </authorList>
    </citation>
    <scope>NUCLEOTIDE SEQUENCE</scope>
    <source>
        <strain evidence="3">KKN 215</strain>
    </source>
</reference>